<dbReference type="STRING" id="227084.SAMN05421855_102546"/>
<dbReference type="InterPro" id="IPR036393">
    <property type="entry name" value="AceGlu_kinase-like_sf"/>
</dbReference>
<dbReference type="UniPathway" id="UPA00068">
    <property type="reaction ID" value="UER00107"/>
</dbReference>
<dbReference type="InterPro" id="IPR001048">
    <property type="entry name" value="Asp/Glu/Uridylate_kinase"/>
</dbReference>
<evidence type="ECO:0000256" key="2">
    <source>
        <dbReference type="ARBA" id="ARBA00022571"/>
    </source>
</evidence>
<keyword evidence="6 9" id="KW-0418">Kinase</keyword>
<dbReference type="NCBIfam" id="TIGR00761">
    <property type="entry name" value="argB"/>
    <property type="match status" value="1"/>
</dbReference>
<evidence type="ECO:0000256" key="3">
    <source>
        <dbReference type="ARBA" id="ARBA00022605"/>
    </source>
</evidence>
<dbReference type="Proteomes" id="UP000199321">
    <property type="component" value="Unassembled WGS sequence"/>
</dbReference>
<proteinExistence type="inferred from homology"/>
<dbReference type="InterPro" id="IPR037528">
    <property type="entry name" value="ArgB"/>
</dbReference>
<dbReference type="GO" id="GO:0005524">
    <property type="term" value="F:ATP binding"/>
    <property type="evidence" value="ECO:0007669"/>
    <property type="project" value="UniProtKB-UniRule"/>
</dbReference>
<name>A0A1G7FGE0_9FLAO</name>
<evidence type="ECO:0000256" key="6">
    <source>
        <dbReference type="ARBA" id="ARBA00022777"/>
    </source>
</evidence>
<dbReference type="SUPFAM" id="SSF53633">
    <property type="entry name" value="Carbamate kinase-like"/>
    <property type="match status" value="1"/>
</dbReference>
<evidence type="ECO:0000256" key="5">
    <source>
        <dbReference type="ARBA" id="ARBA00022741"/>
    </source>
</evidence>
<organism evidence="11 12">
    <name type="scientific">Ulvibacter litoralis</name>
    <dbReference type="NCBI Taxonomy" id="227084"/>
    <lineage>
        <taxon>Bacteria</taxon>
        <taxon>Pseudomonadati</taxon>
        <taxon>Bacteroidota</taxon>
        <taxon>Flavobacteriia</taxon>
        <taxon>Flavobacteriales</taxon>
        <taxon>Flavobacteriaceae</taxon>
        <taxon>Ulvibacter</taxon>
    </lineage>
</organism>
<feature type="domain" description="Aspartate/glutamate/uridylate kinase" evidence="10">
    <location>
        <begin position="5"/>
        <end position="240"/>
    </location>
</feature>
<dbReference type="PIRSF" id="PIRSF000728">
    <property type="entry name" value="NAGK"/>
    <property type="match status" value="1"/>
</dbReference>
<evidence type="ECO:0000259" key="10">
    <source>
        <dbReference type="Pfam" id="PF00696"/>
    </source>
</evidence>
<sequence length="258" mass="27891">MKTLKIIKIGGNIIDTEAVLSSFLKDFATIEGPKILVHGGGKLATSLAQQLNVDVTMIEGRRITNAETLDIITMVYAGKINKNIVAKLQAHGCNAVGFTGADGNTIRSEIRPVIPIDYGFAGDVVKVETALLELLLNNKNTPVFSAITHDGKGQLLNTNADTIASEVAIAFASTYVTELYYCFEKQGVLRDVTDADSVIETITSMTYQELKNSGVIVAGMLPKLDNCFYALQNKVAKVCIGTPEMLFTTETKHTTLQK</sequence>
<dbReference type="RefSeq" id="WP_093143202.1">
    <property type="nucleotide sequence ID" value="NZ_BMWO01000002.1"/>
</dbReference>
<evidence type="ECO:0000256" key="8">
    <source>
        <dbReference type="ARBA" id="ARBA00048141"/>
    </source>
</evidence>
<keyword evidence="9" id="KW-0963">Cytoplasm</keyword>
<reference evidence="11 12" key="1">
    <citation type="submission" date="2016-10" db="EMBL/GenBank/DDBJ databases">
        <authorList>
            <person name="de Groot N.N."/>
        </authorList>
    </citation>
    <scope>NUCLEOTIDE SEQUENCE [LARGE SCALE GENOMIC DNA]</scope>
    <source>
        <strain evidence="11 12">DSM 16195</strain>
    </source>
</reference>
<dbReference type="EMBL" id="FNBA01000002">
    <property type="protein sequence ID" value="SDE74980.1"/>
    <property type="molecule type" value="Genomic_DNA"/>
</dbReference>
<comment type="pathway">
    <text evidence="1 9">Amino-acid biosynthesis; L-arginine biosynthesis; N(2)-acetyl-L-ornithine from L-glutamate: step 2/4.</text>
</comment>
<comment type="subcellular location">
    <subcellularLocation>
        <location evidence="9">Cytoplasm</location>
    </subcellularLocation>
</comment>
<dbReference type="AlphaFoldDB" id="A0A1G7FGE0"/>
<dbReference type="Pfam" id="PF00696">
    <property type="entry name" value="AA_kinase"/>
    <property type="match status" value="1"/>
</dbReference>
<keyword evidence="12" id="KW-1185">Reference proteome</keyword>
<keyword evidence="5 9" id="KW-0547">Nucleotide-binding</keyword>
<dbReference type="GO" id="GO:0003991">
    <property type="term" value="F:acetylglutamate kinase activity"/>
    <property type="evidence" value="ECO:0007669"/>
    <property type="project" value="UniProtKB-UniRule"/>
</dbReference>
<dbReference type="EC" id="2.7.2.8" evidence="9"/>
<keyword evidence="3 9" id="KW-0028">Amino-acid biosynthesis</keyword>
<dbReference type="HAMAP" id="MF_00082">
    <property type="entry name" value="ArgB"/>
    <property type="match status" value="1"/>
</dbReference>
<keyword evidence="4 9" id="KW-0808">Transferase</keyword>
<dbReference type="PANTHER" id="PTHR23342">
    <property type="entry name" value="N-ACETYLGLUTAMATE SYNTHASE"/>
    <property type="match status" value="1"/>
</dbReference>
<dbReference type="InterPro" id="IPR004662">
    <property type="entry name" value="AcgluKinase_fam"/>
</dbReference>
<feature type="binding site" evidence="9">
    <location>
        <begin position="40"/>
        <end position="41"/>
    </location>
    <ligand>
        <name>substrate</name>
    </ligand>
</feature>
<evidence type="ECO:0000256" key="1">
    <source>
        <dbReference type="ARBA" id="ARBA00004828"/>
    </source>
</evidence>
<dbReference type="Gene3D" id="3.40.1160.10">
    <property type="entry name" value="Acetylglutamate kinase-like"/>
    <property type="match status" value="1"/>
</dbReference>
<evidence type="ECO:0000313" key="11">
    <source>
        <dbReference type="EMBL" id="SDE74980.1"/>
    </source>
</evidence>
<gene>
    <name evidence="9" type="primary">argB</name>
    <name evidence="11" type="ORF">SAMN05421855_102546</name>
</gene>
<dbReference type="GO" id="GO:0042450">
    <property type="term" value="P:L-arginine biosynthetic process via ornithine"/>
    <property type="evidence" value="ECO:0007669"/>
    <property type="project" value="UniProtKB-UniRule"/>
</dbReference>
<evidence type="ECO:0000256" key="9">
    <source>
        <dbReference type="HAMAP-Rule" id="MF_00082"/>
    </source>
</evidence>
<keyword evidence="2 9" id="KW-0055">Arginine biosynthesis</keyword>
<comment type="catalytic activity">
    <reaction evidence="8 9">
        <text>N-acetyl-L-glutamate + ATP = N-acetyl-L-glutamyl 5-phosphate + ADP</text>
        <dbReference type="Rhea" id="RHEA:14629"/>
        <dbReference type="ChEBI" id="CHEBI:30616"/>
        <dbReference type="ChEBI" id="CHEBI:44337"/>
        <dbReference type="ChEBI" id="CHEBI:57936"/>
        <dbReference type="ChEBI" id="CHEBI:456216"/>
        <dbReference type="EC" id="2.7.2.8"/>
    </reaction>
</comment>
<feature type="site" description="Transition state stabilizer" evidence="9">
    <location>
        <position position="8"/>
    </location>
</feature>
<dbReference type="PANTHER" id="PTHR23342:SF0">
    <property type="entry name" value="N-ACETYLGLUTAMATE SYNTHASE, MITOCHONDRIAL"/>
    <property type="match status" value="1"/>
</dbReference>
<protein>
    <recommendedName>
        <fullName evidence="9">Acetylglutamate kinase</fullName>
        <ecNumber evidence="9">2.7.2.8</ecNumber>
    </recommendedName>
    <alternativeName>
        <fullName evidence="9">N-acetyl-L-glutamate 5-phosphotransferase</fullName>
    </alternativeName>
    <alternativeName>
        <fullName evidence="9">NAG kinase</fullName>
        <shortName evidence="9">NAGK</shortName>
    </alternativeName>
</protein>
<dbReference type="GO" id="GO:0005737">
    <property type="term" value="C:cytoplasm"/>
    <property type="evidence" value="ECO:0007669"/>
    <property type="project" value="UniProtKB-SubCell"/>
</dbReference>
<dbReference type="OrthoDB" id="9803155at2"/>
<evidence type="ECO:0000256" key="7">
    <source>
        <dbReference type="ARBA" id="ARBA00022840"/>
    </source>
</evidence>
<keyword evidence="7 9" id="KW-0067">ATP-binding</keyword>
<evidence type="ECO:0000256" key="4">
    <source>
        <dbReference type="ARBA" id="ARBA00022679"/>
    </source>
</evidence>
<dbReference type="CDD" id="cd04238">
    <property type="entry name" value="AAK_NAGK-like"/>
    <property type="match status" value="1"/>
</dbReference>
<feature type="binding site" evidence="9">
    <location>
        <position position="62"/>
    </location>
    <ligand>
        <name>substrate</name>
    </ligand>
</feature>
<accession>A0A1G7FGE0</accession>
<feature type="binding site" evidence="9">
    <location>
        <position position="157"/>
    </location>
    <ligand>
        <name>substrate</name>
    </ligand>
</feature>
<feature type="site" description="Transition state stabilizer" evidence="9">
    <location>
        <position position="223"/>
    </location>
</feature>
<evidence type="ECO:0000313" key="12">
    <source>
        <dbReference type="Proteomes" id="UP000199321"/>
    </source>
</evidence>
<comment type="function">
    <text evidence="9">Catalyzes the ATP-dependent phosphorylation of N-acetyl-L-glutamate.</text>
</comment>
<comment type="similarity">
    <text evidence="9">Belongs to the acetylglutamate kinase family. ArgB subfamily.</text>
</comment>